<organism evidence="1 2">
    <name type="scientific">Lacrimispora amygdalina</name>
    <dbReference type="NCBI Taxonomy" id="253257"/>
    <lineage>
        <taxon>Bacteria</taxon>
        <taxon>Bacillati</taxon>
        <taxon>Bacillota</taxon>
        <taxon>Clostridia</taxon>
        <taxon>Lachnospirales</taxon>
        <taxon>Lachnospiraceae</taxon>
        <taxon>Lacrimispora</taxon>
    </lineage>
</organism>
<comment type="caution">
    <text evidence="1">The sequence shown here is derived from an EMBL/GenBank/DDBJ whole genome shotgun (WGS) entry which is preliminary data.</text>
</comment>
<evidence type="ECO:0000313" key="2">
    <source>
        <dbReference type="Proteomes" id="UP001419084"/>
    </source>
</evidence>
<keyword evidence="2" id="KW-1185">Reference proteome</keyword>
<gene>
    <name evidence="1" type="ORF">LAD12857_00720</name>
</gene>
<protein>
    <submittedName>
        <fullName evidence="1">Uncharacterized protein</fullName>
    </submittedName>
</protein>
<dbReference type="RefSeq" id="WP_346064359.1">
    <property type="nucleotide sequence ID" value="NZ_BRPJ01000002.1"/>
</dbReference>
<proteinExistence type="predicted"/>
<evidence type="ECO:0000313" key="1">
    <source>
        <dbReference type="EMBL" id="GLB28149.1"/>
    </source>
</evidence>
<accession>A0ABQ5LZG1</accession>
<dbReference type="EMBL" id="BRPJ01000002">
    <property type="protein sequence ID" value="GLB28149.1"/>
    <property type="molecule type" value="Genomic_DNA"/>
</dbReference>
<reference evidence="1 2" key="1">
    <citation type="journal article" date="2024" name="Int. J. Syst. Evol. Microbiol.">
        <title>Lacrimispora brassicae sp. nov. isolated from fermented cabbage, and proposal of Clostridium indicum Gundawar et al. 2019 and Clostridium methoxybenzovorans Mechichi et al. 1999 as heterotypic synonyms of Lacrimispora amygdalina (Parshina et al. 2003) Haas and Blanchard 2020 and Lacrimispora indolis (McClung and McCoy 1957) Haas and Blanchard 2020, respectively.</title>
        <authorList>
            <person name="Kobayashi H."/>
            <person name="Tanizawa Y."/>
            <person name="Sakamoto M."/>
            <person name="Ohkuma M."/>
            <person name="Tohno M."/>
        </authorList>
    </citation>
    <scope>NUCLEOTIDE SEQUENCE [LARGE SCALE GENOMIC DNA]</scope>
    <source>
        <strain evidence="1 2">DSM 12857</strain>
    </source>
</reference>
<name>A0ABQ5LZG1_9FIRM</name>
<sequence length="61" mass="6991">MAYSYNRPDPVDAFRNWLHYQSDLIVIATQEGYTEDQAIEMLKIYAMEGIKTNTGLIGGNY</sequence>
<dbReference type="Proteomes" id="UP001419084">
    <property type="component" value="Unassembled WGS sequence"/>
</dbReference>